<dbReference type="Gene3D" id="2.40.240.10">
    <property type="entry name" value="Ribosomal Protein L25, Chain P"/>
    <property type="match status" value="1"/>
</dbReference>
<protein>
    <submittedName>
        <fullName evidence="8">Uncharacterized protein</fullName>
    </submittedName>
</protein>
<gene>
    <name evidence="8" type="ORF">METZ01_LOCUS60912</name>
</gene>
<dbReference type="SUPFAM" id="SSF50715">
    <property type="entry name" value="Ribosomal protein L25-like"/>
    <property type="match status" value="1"/>
</dbReference>
<feature type="compositionally biased region" description="Low complexity" evidence="5">
    <location>
        <begin position="215"/>
        <end position="226"/>
    </location>
</feature>
<dbReference type="GO" id="GO:0022625">
    <property type="term" value="C:cytosolic large ribosomal subunit"/>
    <property type="evidence" value="ECO:0007669"/>
    <property type="project" value="TreeGrafter"/>
</dbReference>
<dbReference type="CDD" id="cd00495">
    <property type="entry name" value="Ribosomal_L25_TL5_CTC"/>
    <property type="match status" value="1"/>
</dbReference>
<evidence type="ECO:0000259" key="6">
    <source>
        <dbReference type="Pfam" id="PF01386"/>
    </source>
</evidence>
<sequence>MNNTLNAKARSGRGKNLARELRRNGQLPGVVYGDGGGSSTDGAVAVSVDPEALVQILRSDTGVNTLIGMTVDGGKPNQVLIKDYQVNPITHSLLHVDFYRVAMDKVITVAVPVELTGEAEGVKVQGGLVDFVTREISIECLPSEIPERLIVDVSSLTIGQGVRVGDLLEGVSWKPVTDTEMLLVHVIAPKLEEEEETTDEEEAVEGEGGAEGEGAEAASESETAGDQGDKSGD</sequence>
<keyword evidence="2" id="KW-0694">RNA-binding</keyword>
<feature type="domain" description="Large ribosomal subunit protein bL25 beta" evidence="7">
    <location>
        <begin position="107"/>
        <end position="190"/>
    </location>
</feature>
<proteinExistence type="inferred from homology"/>
<dbReference type="InterPro" id="IPR020057">
    <property type="entry name" value="Ribosomal_bL25_b-dom"/>
</dbReference>
<dbReference type="AlphaFoldDB" id="A0A381SXJ8"/>
<dbReference type="Pfam" id="PF14693">
    <property type="entry name" value="Ribosomal_TL5_C"/>
    <property type="match status" value="1"/>
</dbReference>
<dbReference type="InterPro" id="IPR001021">
    <property type="entry name" value="Ribosomal_bL25_long"/>
</dbReference>
<evidence type="ECO:0000256" key="3">
    <source>
        <dbReference type="ARBA" id="ARBA00022980"/>
    </source>
</evidence>
<evidence type="ECO:0000256" key="1">
    <source>
        <dbReference type="ARBA" id="ARBA00022730"/>
    </source>
</evidence>
<feature type="compositionally biased region" description="Acidic residues" evidence="5">
    <location>
        <begin position="192"/>
        <end position="214"/>
    </location>
</feature>
<keyword evidence="3" id="KW-0689">Ribosomal protein</keyword>
<dbReference type="InterPro" id="IPR029751">
    <property type="entry name" value="Ribosomal_L25_dom"/>
</dbReference>
<evidence type="ECO:0000313" key="8">
    <source>
        <dbReference type="EMBL" id="SVA08058.1"/>
    </source>
</evidence>
<evidence type="ECO:0000256" key="2">
    <source>
        <dbReference type="ARBA" id="ARBA00022884"/>
    </source>
</evidence>
<reference evidence="8" key="1">
    <citation type="submission" date="2018-05" db="EMBL/GenBank/DDBJ databases">
        <authorList>
            <person name="Lanie J.A."/>
            <person name="Ng W.-L."/>
            <person name="Kazmierczak K.M."/>
            <person name="Andrzejewski T.M."/>
            <person name="Davidsen T.M."/>
            <person name="Wayne K.J."/>
            <person name="Tettelin H."/>
            <person name="Glass J.I."/>
            <person name="Rusch D."/>
            <person name="Podicherti R."/>
            <person name="Tsui H.-C.T."/>
            <person name="Winkler M.E."/>
        </authorList>
    </citation>
    <scope>NUCLEOTIDE SEQUENCE</scope>
</reference>
<evidence type="ECO:0000256" key="4">
    <source>
        <dbReference type="ARBA" id="ARBA00023274"/>
    </source>
</evidence>
<dbReference type="EMBL" id="UINC01003639">
    <property type="protein sequence ID" value="SVA08058.1"/>
    <property type="molecule type" value="Genomic_DNA"/>
</dbReference>
<keyword evidence="4" id="KW-0687">Ribonucleoprotein</keyword>
<evidence type="ECO:0000259" key="7">
    <source>
        <dbReference type="Pfam" id="PF14693"/>
    </source>
</evidence>
<organism evidence="8">
    <name type="scientific">marine metagenome</name>
    <dbReference type="NCBI Taxonomy" id="408172"/>
    <lineage>
        <taxon>unclassified sequences</taxon>
        <taxon>metagenomes</taxon>
        <taxon>ecological metagenomes</taxon>
    </lineage>
</organism>
<dbReference type="PANTHER" id="PTHR33284">
    <property type="entry name" value="RIBOSOMAL PROTEIN L25/GLN-TRNA SYNTHETASE, ANTI-CODON-BINDING DOMAIN-CONTAINING PROTEIN"/>
    <property type="match status" value="1"/>
</dbReference>
<dbReference type="Gene3D" id="2.170.120.20">
    <property type="entry name" value="Ribosomal protein L25, beta domain"/>
    <property type="match status" value="1"/>
</dbReference>
<dbReference type="GO" id="GO:0003735">
    <property type="term" value="F:structural constituent of ribosome"/>
    <property type="evidence" value="ECO:0007669"/>
    <property type="project" value="InterPro"/>
</dbReference>
<feature type="region of interest" description="Disordered" evidence="5">
    <location>
        <begin position="189"/>
        <end position="233"/>
    </location>
</feature>
<keyword evidence="1" id="KW-0699">rRNA-binding</keyword>
<accession>A0A381SXJ8</accession>
<dbReference type="PANTHER" id="PTHR33284:SF1">
    <property type="entry name" value="RIBOSOMAL PROTEIN L25_GLN-TRNA SYNTHETASE, ANTI-CODON-BINDING DOMAIN-CONTAINING PROTEIN"/>
    <property type="match status" value="1"/>
</dbReference>
<dbReference type="InterPro" id="IPR011035">
    <property type="entry name" value="Ribosomal_bL25/Gln-tRNA_synth"/>
</dbReference>
<dbReference type="InterPro" id="IPR020056">
    <property type="entry name" value="Rbsml_bL25/Gln-tRNA_synth_N"/>
</dbReference>
<dbReference type="Pfam" id="PF01386">
    <property type="entry name" value="Ribosomal_L25p"/>
    <property type="match status" value="1"/>
</dbReference>
<evidence type="ECO:0000256" key="5">
    <source>
        <dbReference type="SAM" id="MobiDB-lite"/>
    </source>
</evidence>
<dbReference type="HAMAP" id="MF_01334">
    <property type="entry name" value="Ribosomal_bL25_CTC"/>
    <property type="match status" value="1"/>
</dbReference>
<feature type="domain" description="Large ribosomal subunit protein bL25 L25" evidence="6">
    <location>
        <begin position="5"/>
        <end position="98"/>
    </location>
</feature>
<dbReference type="InterPro" id="IPR037121">
    <property type="entry name" value="Ribosomal_bL25_C"/>
</dbReference>
<dbReference type="InterPro" id="IPR020930">
    <property type="entry name" value="Ribosomal_uL5_bac-type"/>
</dbReference>
<dbReference type="GO" id="GO:0008097">
    <property type="term" value="F:5S rRNA binding"/>
    <property type="evidence" value="ECO:0007669"/>
    <property type="project" value="InterPro"/>
</dbReference>
<dbReference type="NCBIfam" id="TIGR00731">
    <property type="entry name" value="bL25_bact_ctc"/>
    <property type="match status" value="1"/>
</dbReference>
<dbReference type="GO" id="GO:0006412">
    <property type="term" value="P:translation"/>
    <property type="evidence" value="ECO:0007669"/>
    <property type="project" value="InterPro"/>
</dbReference>
<name>A0A381SXJ8_9ZZZZ</name>